<gene>
    <name evidence="1" type="ORF">B0T18DRAFT_135382</name>
</gene>
<accession>A0AA40K4J8</accession>
<protein>
    <submittedName>
        <fullName evidence="1">Uncharacterized protein</fullName>
    </submittedName>
</protein>
<reference evidence="1" key="1">
    <citation type="submission" date="2023-06" db="EMBL/GenBank/DDBJ databases">
        <title>Genome-scale phylogeny and comparative genomics of the fungal order Sordariales.</title>
        <authorList>
            <consortium name="Lawrence Berkeley National Laboratory"/>
            <person name="Hensen N."/>
            <person name="Bonometti L."/>
            <person name="Westerberg I."/>
            <person name="Brannstrom I.O."/>
            <person name="Guillou S."/>
            <person name="Cros-Aarteil S."/>
            <person name="Calhoun S."/>
            <person name="Haridas S."/>
            <person name="Kuo A."/>
            <person name="Mondo S."/>
            <person name="Pangilinan J."/>
            <person name="Riley R."/>
            <person name="LaButti K."/>
            <person name="Andreopoulos B."/>
            <person name="Lipzen A."/>
            <person name="Chen C."/>
            <person name="Yanf M."/>
            <person name="Daum C."/>
            <person name="Ng V."/>
            <person name="Clum A."/>
            <person name="Steindorff A."/>
            <person name="Ohm R."/>
            <person name="Martin F."/>
            <person name="Silar P."/>
            <person name="Natvig D."/>
            <person name="Lalanne C."/>
            <person name="Gautier V."/>
            <person name="Ament-velasquez S.L."/>
            <person name="Kruys A."/>
            <person name="Hutchinson M.I."/>
            <person name="Powell A.J."/>
            <person name="Barry K."/>
            <person name="Miller A.N."/>
            <person name="Grigoriev I.V."/>
            <person name="Debuchy R."/>
            <person name="Gladieux P."/>
            <person name="Thoren M.H."/>
            <person name="Johannesson H."/>
        </authorList>
    </citation>
    <scope>NUCLEOTIDE SEQUENCE</scope>
    <source>
        <strain evidence="1">SMH3187-1</strain>
    </source>
</reference>
<keyword evidence="2" id="KW-1185">Reference proteome</keyword>
<evidence type="ECO:0000313" key="1">
    <source>
        <dbReference type="EMBL" id="KAK0745650.1"/>
    </source>
</evidence>
<name>A0AA40K4J8_9PEZI</name>
<evidence type="ECO:0000313" key="2">
    <source>
        <dbReference type="Proteomes" id="UP001172155"/>
    </source>
</evidence>
<comment type="caution">
    <text evidence="1">The sequence shown here is derived from an EMBL/GenBank/DDBJ whole genome shotgun (WGS) entry which is preliminary data.</text>
</comment>
<sequence length="218" mass="23824">MVRCRCKYLNRYVLILKSSIVNASPLHGRFSTAFDASGWGRSSSAPTRALRLPGSQPAPGRLLEVAQAFMQGVLLPGRARHVRSLQCLSVFGVSTQTCQLRHFSTSRQSLPYKTPTSMLSAQVLPTPQSFLKKAFGSIHSSSFTPLWAVIWLLRWCPIFARPRASITPVTHRLASAHSALQSRTAAAASCKASPSGTLPPMLGKNNGTRAQPYKYPFL</sequence>
<dbReference type="AlphaFoldDB" id="A0AA40K4J8"/>
<organism evidence="1 2">
    <name type="scientific">Schizothecium vesticola</name>
    <dbReference type="NCBI Taxonomy" id="314040"/>
    <lineage>
        <taxon>Eukaryota</taxon>
        <taxon>Fungi</taxon>
        <taxon>Dikarya</taxon>
        <taxon>Ascomycota</taxon>
        <taxon>Pezizomycotina</taxon>
        <taxon>Sordariomycetes</taxon>
        <taxon>Sordariomycetidae</taxon>
        <taxon>Sordariales</taxon>
        <taxon>Schizotheciaceae</taxon>
        <taxon>Schizothecium</taxon>
    </lineage>
</organism>
<dbReference type="Proteomes" id="UP001172155">
    <property type="component" value="Unassembled WGS sequence"/>
</dbReference>
<proteinExistence type="predicted"/>
<dbReference type="EMBL" id="JAUKUD010000004">
    <property type="protein sequence ID" value="KAK0745650.1"/>
    <property type="molecule type" value="Genomic_DNA"/>
</dbReference>